<protein>
    <submittedName>
        <fullName evidence="3">ADP-heptose:LPS heptosyltransferase</fullName>
    </submittedName>
</protein>
<evidence type="ECO:0000256" key="1">
    <source>
        <dbReference type="ARBA" id="ARBA00022676"/>
    </source>
</evidence>
<dbReference type="Gene3D" id="3.40.50.2000">
    <property type="entry name" value="Glycogen Phosphorylase B"/>
    <property type="match status" value="2"/>
</dbReference>
<evidence type="ECO:0000256" key="2">
    <source>
        <dbReference type="ARBA" id="ARBA00022679"/>
    </source>
</evidence>
<dbReference type="SUPFAM" id="SSF53756">
    <property type="entry name" value="UDP-Glycosyltransferase/glycogen phosphorylase"/>
    <property type="match status" value="1"/>
</dbReference>
<accession>A0ABU0U3U4</accession>
<keyword evidence="1" id="KW-0328">Glycosyltransferase</keyword>
<proteinExistence type="predicted"/>
<comment type="caution">
    <text evidence="3">The sequence shown here is derived from an EMBL/GenBank/DDBJ whole genome shotgun (WGS) entry which is preliminary data.</text>
</comment>
<sequence length="363" mass="40825">MDKWKDCKNMLIIRLDNMGDLIMNNAALQQIKANMPHCKITLLASEMAIPIIPFLGTVDAYIQYDAPWMKLSNQDSAARTEALVANIKEKQFDSCIIFNVYSQNPMAAILLAYLAGIPKRAAYMRENPYSLLTHWVPDKEPLFQVKHQITRDLELVKYLGISHLSSCLPTLKMPSGRLSIFLPKPDLKRVILNYDVSEEKRRIPIEVARELLEKLLGLNFQVVLVGKENNGYLRSCSSVDSSPKLVNLIGKTSVRDLLLVVQQADAVITVNTGVAHISCALQRPTLVLYAQTNPQHIPWSRDSDFILYPVSPSARSKNTINIFVDKQNRDSKIVPLTTAVILKKFQALLGRSGPKKELMEEDG</sequence>
<dbReference type="InterPro" id="IPR051199">
    <property type="entry name" value="LPS_LOS_Heptosyltrfase"/>
</dbReference>
<gene>
    <name evidence="3" type="ORF">QE382_001602</name>
</gene>
<reference evidence="3 4" key="1">
    <citation type="submission" date="2023-07" db="EMBL/GenBank/DDBJ databases">
        <title>Functional and genomic diversity of the sorghum phyllosphere microbiome.</title>
        <authorList>
            <person name="Shade A."/>
        </authorList>
    </citation>
    <scope>NUCLEOTIDE SEQUENCE [LARGE SCALE GENOMIC DNA]</scope>
    <source>
        <strain evidence="3 4">SORGH_AS_0892</strain>
    </source>
</reference>
<dbReference type="Pfam" id="PF01075">
    <property type="entry name" value="Glyco_transf_9"/>
    <property type="match status" value="1"/>
</dbReference>
<evidence type="ECO:0000313" key="3">
    <source>
        <dbReference type="EMBL" id="MDQ1149618.1"/>
    </source>
</evidence>
<keyword evidence="4" id="KW-1185">Reference proteome</keyword>
<keyword evidence="2" id="KW-0808">Transferase</keyword>
<dbReference type="Proteomes" id="UP001244640">
    <property type="component" value="Unassembled WGS sequence"/>
</dbReference>
<organism evidence="3 4">
    <name type="scientific">Sphingobacterium zeae</name>
    <dbReference type="NCBI Taxonomy" id="1776859"/>
    <lineage>
        <taxon>Bacteria</taxon>
        <taxon>Pseudomonadati</taxon>
        <taxon>Bacteroidota</taxon>
        <taxon>Sphingobacteriia</taxon>
        <taxon>Sphingobacteriales</taxon>
        <taxon>Sphingobacteriaceae</taxon>
        <taxon>Sphingobacterium</taxon>
    </lineage>
</organism>
<evidence type="ECO:0000313" key="4">
    <source>
        <dbReference type="Proteomes" id="UP001244640"/>
    </source>
</evidence>
<dbReference type="PANTHER" id="PTHR30160">
    <property type="entry name" value="TETRAACYLDISACCHARIDE 4'-KINASE-RELATED"/>
    <property type="match status" value="1"/>
</dbReference>
<dbReference type="CDD" id="cd03789">
    <property type="entry name" value="GT9_LPS_heptosyltransferase"/>
    <property type="match status" value="1"/>
</dbReference>
<dbReference type="InterPro" id="IPR002201">
    <property type="entry name" value="Glyco_trans_9"/>
</dbReference>
<dbReference type="RefSeq" id="WP_307185415.1">
    <property type="nucleotide sequence ID" value="NZ_JAUTBA010000001.1"/>
</dbReference>
<dbReference type="EMBL" id="JAUTBA010000001">
    <property type="protein sequence ID" value="MDQ1149618.1"/>
    <property type="molecule type" value="Genomic_DNA"/>
</dbReference>
<name>A0ABU0U3U4_9SPHI</name>